<name>A0A517SPJ8_9BACT</name>
<evidence type="ECO:0000259" key="9">
    <source>
        <dbReference type="PROSITE" id="PS51831"/>
    </source>
</evidence>
<dbReference type="SUPFAM" id="SSF109604">
    <property type="entry name" value="HD-domain/PDEase-like"/>
    <property type="match status" value="1"/>
</dbReference>
<dbReference type="Proteomes" id="UP000315003">
    <property type="component" value="Chromosome"/>
</dbReference>
<dbReference type="RefSeq" id="WP_419188439.1">
    <property type="nucleotide sequence ID" value="NZ_CP036272.1"/>
</dbReference>
<proteinExistence type="inferred from homology"/>
<comment type="similarity">
    <text evidence="7">Belongs to the GlnD family.</text>
</comment>
<feature type="region of interest" description="Uridylyltransferase" evidence="7">
    <location>
        <begin position="1"/>
        <end position="319"/>
    </location>
</feature>
<dbReference type="PROSITE" id="PS51671">
    <property type="entry name" value="ACT"/>
    <property type="match status" value="1"/>
</dbReference>
<evidence type="ECO:0000313" key="10">
    <source>
        <dbReference type="EMBL" id="QDT58055.1"/>
    </source>
</evidence>
<dbReference type="InterPro" id="IPR002912">
    <property type="entry name" value="ACT_dom"/>
</dbReference>
<dbReference type="InterPro" id="IPR013546">
    <property type="entry name" value="PII_UdlTrfase/GS_AdlTrfase"/>
</dbReference>
<keyword evidence="5 7" id="KW-0460">Magnesium</keyword>
<dbReference type="InterPro" id="IPR043519">
    <property type="entry name" value="NT_sf"/>
</dbReference>
<dbReference type="AlphaFoldDB" id="A0A517SPJ8"/>
<comment type="catalytic activity">
    <reaction evidence="7">
        <text>[protein-PII]-L-tyrosine + UTP = [protein-PII]-uridylyl-L-tyrosine + diphosphate</text>
        <dbReference type="Rhea" id="RHEA:13673"/>
        <dbReference type="Rhea" id="RHEA-COMP:12147"/>
        <dbReference type="Rhea" id="RHEA-COMP:12148"/>
        <dbReference type="ChEBI" id="CHEBI:33019"/>
        <dbReference type="ChEBI" id="CHEBI:46398"/>
        <dbReference type="ChEBI" id="CHEBI:46858"/>
        <dbReference type="ChEBI" id="CHEBI:90602"/>
        <dbReference type="EC" id="2.7.7.59"/>
    </reaction>
</comment>
<feature type="domain" description="ACT" evidence="8">
    <location>
        <begin position="789"/>
        <end position="861"/>
    </location>
</feature>
<comment type="activity regulation">
    <text evidence="7">Uridylyltransferase (UTase) activity is inhibited by glutamine, while glutamine activates uridylyl-removing (UR) activity.</text>
</comment>
<keyword evidence="2 7" id="KW-0548">Nucleotidyltransferase</keyword>
<comment type="cofactor">
    <cofactor evidence="7">
        <name>Mg(2+)</name>
        <dbReference type="ChEBI" id="CHEBI:18420"/>
    </cofactor>
</comment>
<evidence type="ECO:0000313" key="11">
    <source>
        <dbReference type="Proteomes" id="UP000315003"/>
    </source>
</evidence>
<dbReference type="Gene3D" id="1.10.3090.10">
    <property type="entry name" value="cca-adding enzyme, domain 2"/>
    <property type="match status" value="1"/>
</dbReference>
<evidence type="ECO:0000256" key="2">
    <source>
        <dbReference type="ARBA" id="ARBA00022695"/>
    </source>
</evidence>
<keyword evidence="3" id="KW-0677">Repeat</keyword>
<feature type="domain" description="HD" evidence="9">
    <location>
        <begin position="437"/>
        <end position="554"/>
    </location>
</feature>
<keyword evidence="6 7" id="KW-0511">Multifunctional enzyme</keyword>
<reference evidence="10 11" key="1">
    <citation type="submission" date="2019-02" db="EMBL/GenBank/DDBJ databases">
        <title>Deep-cultivation of Planctomycetes and their phenomic and genomic characterization uncovers novel biology.</title>
        <authorList>
            <person name="Wiegand S."/>
            <person name="Jogler M."/>
            <person name="Boedeker C."/>
            <person name="Pinto D."/>
            <person name="Vollmers J."/>
            <person name="Rivas-Marin E."/>
            <person name="Kohn T."/>
            <person name="Peeters S.H."/>
            <person name="Heuer A."/>
            <person name="Rast P."/>
            <person name="Oberbeckmann S."/>
            <person name="Bunk B."/>
            <person name="Jeske O."/>
            <person name="Meyerdierks A."/>
            <person name="Storesund J.E."/>
            <person name="Kallscheuer N."/>
            <person name="Luecker S."/>
            <person name="Lage O.M."/>
            <person name="Pohl T."/>
            <person name="Merkel B.J."/>
            <person name="Hornburger P."/>
            <person name="Mueller R.-W."/>
            <person name="Bruemmer F."/>
            <person name="Labrenz M."/>
            <person name="Spormann A.M."/>
            <person name="Op den Camp H."/>
            <person name="Overmann J."/>
            <person name="Amann R."/>
            <person name="Jetten M.S.M."/>
            <person name="Mascher T."/>
            <person name="Medema M.H."/>
            <person name="Devos D.P."/>
            <person name="Kaster A.-K."/>
            <person name="Ovreas L."/>
            <person name="Rohde M."/>
            <person name="Galperin M.Y."/>
            <person name="Jogler C."/>
        </authorList>
    </citation>
    <scope>NUCLEOTIDE SEQUENCE [LARGE SCALE GENOMIC DNA]</scope>
    <source>
        <strain evidence="10 11">SV_7m_r</strain>
    </source>
</reference>
<dbReference type="CDD" id="cd05401">
    <property type="entry name" value="NT_GlnE_GlnD_like"/>
    <property type="match status" value="1"/>
</dbReference>
<dbReference type="InterPro" id="IPR003607">
    <property type="entry name" value="HD/PDEase_dom"/>
</dbReference>
<sequence>MLREGRERCRRLQEAGSRGSQMSTLVSDLYDDLVLLVWNQACQEHFGGKVPSGLALVAHGGFGRRDLAPFSDADLMLIVSARATADGERVAQSLSRDLVDIGLEVGFSMRRPGEACALSWSDPVIFTSLTESRFLAGSLKIFSSFFESLRHGARRRSGPLIRSLMAARREEKLRWGDTSHLLTPNIKKSRGGLRDIQMMRWIGFARYGEVDLERLLKLGALSEEDYREIRRCYEFLIRLRNELHVRENRAQDVLDRPTQMVIAEAWSYPGGEGMLPVEAFMQEYFDVSRSVRYIARFFADDHRPRPIFARVMETLRAKRIGQGMMMGPEHVWVEAHALPEFVSSLPRVLRLMSLANLHGKRIQHHTWQAIRTAMQQRKPEAPDAESVGAFLSLLSKRTRLAPLLRRLHELRVIEQLIPEFKHCRGLLQFNAYHKYTVDAHSIRAVEAVTEFADDQSAMGRRYRRLKDKTLLHLALLIHDIGKGFEEDHSVVGARMARAIGERFELDHRSIEILEWLVLKHLAANTVAFRHDLSDPTILLDFAKEVGSIRRLELLMVHSVADLAAVGPGVLTDWKLKLMEDLYLRTRRYFEMGDIYADQESLTQDICQQVALHLPPAEEAATAHRILYQCPLSLLRRERPEDLAEQLLNIAKQLDQGATSVCYFHFDPITSAIRYVVIHRPSGRQVGVFARMVGSFMACGIDILRAEIMSVGDLLWDEFWVSDPDHPDQPPPERIAKVIALVEKMLADPAAPLPERRRTWSVGKQKDSPEVHVLPTKVVFDNETLDRYTILSVFAYDESGFLYRIASSLADLDVDLHFAKIDTHLDQVADVFYVTEENGQQISRPQRQEQIREGLLNALTGK</sequence>
<dbReference type="Pfam" id="PF08335">
    <property type="entry name" value="GlnD_UR_UTase"/>
    <property type="match status" value="1"/>
</dbReference>
<accession>A0A517SPJ8</accession>
<evidence type="ECO:0000256" key="3">
    <source>
        <dbReference type="ARBA" id="ARBA00022737"/>
    </source>
</evidence>
<dbReference type="SMART" id="SM00471">
    <property type="entry name" value="HDc"/>
    <property type="match status" value="1"/>
</dbReference>
<dbReference type="InterPro" id="IPR006674">
    <property type="entry name" value="HD_domain"/>
</dbReference>
<dbReference type="EMBL" id="CP036272">
    <property type="protein sequence ID" value="QDT58055.1"/>
    <property type="molecule type" value="Genomic_DNA"/>
</dbReference>
<dbReference type="GO" id="GO:0008773">
    <property type="term" value="F:[protein-PII] uridylyltransferase activity"/>
    <property type="evidence" value="ECO:0007669"/>
    <property type="project" value="UniProtKB-UniRule"/>
</dbReference>
<dbReference type="CDD" id="cd04873">
    <property type="entry name" value="ACT_UUR-ACR-like"/>
    <property type="match status" value="1"/>
</dbReference>
<dbReference type="NCBIfam" id="TIGR01693">
    <property type="entry name" value="UTase_glnD"/>
    <property type="match status" value="1"/>
</dbReference>
<dbReference type="PROSITE" id="PS51831">
    <property type="entry name" value="HD"/>
    <property type="match status" value="1"/>
</dbReference>
<evidence type="ECO:0000256" key="1">
    <source>
        <dbReference type="ARBA" id="ARBA00022679"/>
    </source>
</evidence>
<dbReference type="EC" id="3.1.4.-" evidence="7"/>
<dbReference type="Gene3D" id="1.20.120.330">
    <property type="entry name" value="Nucleotidyltransferases domain 2"/>
    <property type="match status" value="1"/>
</dbReference>
<dbReference type="CDD" id="cd00077">
    <property type="entry name" value="HDc"/>
    <property type="match status" value="1"/>
</dbReference>
<dbReference type="CDD" id="cd04899">
    <property type="entry name" value="ACT_ACR-UUR-like_2"/>
    <property type="match status" value="1"/>
</dbReference>
<dbReference type="PIRSF" id="PIRSF006288">
    <property type="entry name" value="PII_uridyltransf"/>
    <property type="match status" value="1"/>
</dbReference>
<comment type="domain">
    <text evidence="7">Has four distinct domains: an N-terminal nucleotidyltransferase (NT) domain responsible for UTase activity, a central HD domain that encodes UR activity, and two C-terminal ACT domains that seem to have a role in glutamine sensing.</text>
</comment>
<comment type="caution">
    <text evidence="7">Lacks conserved residue(s) required for the propagation of feature annotation.</text>
</comment>
<dbReference type="PANTHER" id="PTHR47320:SF1">
    <property type="entry name" value="BIFUNCTIONAL URIDYLYLTRANSFERASE_URIDYLYL-REMOVING ENZYME"/>
    <property type="match status" value="1"/>
</dbReference>
<dbReference type="InterPro" id="IPR005105">
    <property type="entry name" value="GlnD_Uridyltrans_N"/>
</dbReference>
<dbReference type="InterPro" id="IPR045865">
    <property type="entry name" value="ACT-like_dom_sf"/>
</dbReference>
<dbReference type="GO" id="GO:0008081">
    <property type="term" value="F:phosphoric diester hydrolase activity"/>
    <property type="evidence" value="ECO:0007669"/>
    <property type="project" value="UniProtKB-UniRule"/>
</dbReference>
<keyword evidence="11" id="KW-1185">Reference proteome</keyword>
<dbReference type="Gene3D" id="3.30.460.10">
    <property type="entry name" value="Beta Polymerase, domain 2"/>
    <property type="match status" value="1"/>
</dbReference>
<keyword evidence="1 7" id="KW-0808">Transferase</keyword>
<comment type="catalytic activity">
    <reaction evidence="7">
        <text>[protein-PII]-uridylyl-L-tyrosine + H2O = [protein-PII]-L-tyrosine + UMP + H(+)</text>
        <dbReference type="Rhea" id="RHEA:48600"/>
        <dbReference type="Rhea" id="RHEA-COMP:12147"/>
        <dbReference type="Rhea" id="RHEA-COMP:12148"/>
        <dbReference type="ChEBI" id="CHEBI:15377"/>
        <dbReference type="ChEBI" id="CHEBI:15378"/>
        <dbReference type="ChEBI" id="CHEBI:46858"/>
        <dbReference type="ChEBI" id="CHEBI:57865"/>
        <dbReference type="ChEBI" id="CHEBI:90602"/>
    </reaction>
</comment>
<dbReference type="GO" id="GO:0006808">
    <property type="term" value="P:regulation of nitrogen utilization"/>
    <property type="evidence" value="ECO:0007669"/>
    <property type="project" value="UniProtKB-UniRule"/>
</dbReference>
<keyword evidence="4 7" id="KW-0378">Hydrolase</keyword>
<evidence type="ECO:0000256" key="7">
    <source>
        <dbReference type="HAMAP-Rule" id="MF_00277"/>
    </source>
</evidence>
<dbReference type="SUPFAM" id="SSF81593">
    <property type="entry name" value="Nucleotidyltransferase substrate binding subunit/domain"/>
    <property type="match status" value="1"/>
</dbReference>
<gene>
    <name evidence="7 10" type="primary">glnD</name>
    <name evidence="10" type="ORF">SV7mr_05440</name>
</gene>
<dbReference type="HAMAP" id="MF_00277">
    <property type="entry name" value="PII_uridylyl_transf"/>
    <property type="match status" value="1"/>
</dbReference>
<dbReference type="InterPro" id="IPR010043">
    <property type="entry name" value="UTase/UR"/>
</dbReference>
<dbReference type="EC" id="2.7.7.59" evidence="7"/>
<evidence type="ECO:0000256" key="5">
    <source>
        <dbReference type="ARBA" id="ARBA00022842"/>
    </source>
</evidence>
<dbReference type="Pfam" id="PF01966">
    <property type="entry name" value="HD"/>
    <property type="match status" value="1"/>
</dbReference>
<comment type="function">
    <text evidence="7">Modifies, by uridylylation and deuridylylation, the PII regulatory proteins (GlnB and homologs), in response to the nitrogen status of the cell that GlnD senses through the glutamine level. Under low glutamine levels, catalyzes the conversion of the PII proteins and UTP to PII-UMP and PPi, while under higher glutamine levels, GlnD hydrolyzes PII-UMP to PII and UMP (deuridylylation). Thus, controls uridylylation state and activity of the PII proteins, and plays an important role in the regulation of nitrogen metabolism.</text>
</comment>
<protein>
    <recommendedName>
        <fullName evidence="7">Bifunctional uridylyltransferase/uridylyl-removing enzyme</fullName>
        <shortName evidence="7">UTase/UR</shortName>
    </recommendedName>
    <alternativeName>
        <fullName evidence="7">Bifunctional [protein-PII] modification enzyme</fullName>
    </alternativeName>
    <alternativeName>
        <fullName evidence="7">Bifunctional nitrogen sensor protein</fullName>
    </alternativeName>
    <domain>
        <recommendedName>
            <fullName evidence="7">[Protein-PII] uridylyltransferase</fullName>
            <shortName evidence="7">PII uridylyltransferase</shortName>
            <shortName evidence="7">UTase</shortName>
            <ecNumber evidence="7">2.7.7.59</ecNumber>
        </recommendedName>
    </domain>
    <domain>
        <recommendedName>
            <fullName evidence="7">[Protein-PII]-UMP uridylyl-removing enzyme</fullName>
            <shortName evidence="7">UR</shortName>
            <ecNumber evidence="7">3.1.4.-</ecNumber>
        </recommendedName>
    </domain>
</protein>
<dbReference type="Pfam" id="PF03445">
    <property type="entry name" value="DUF294"/>
    <property type="match status" value="1"/>
</dbReference>
<dbReference type="PANTHER" id="PTHR47320">
    <property type="entry name" value="BIFUNCTIONAL URIDYLYLTRANSFERASE/URIDYLYL-REMOVING ENZYME"/>
    <property type="match status" value="1"/>
</dbReference>
<dbReference type="SUPFAM" id="SSF55021">
    <property type="entry name" value="ACT-like"/>
    <property type="match status" value="1"/>
</dbReference>
<evidence type="ECO:0000256" key="4">
    <source>
        <dbReference type="ARBA" id="ARBA00022801"/>
    </source>
</evidence>
<dbReference type="SUPFAM" id="SSF81301">
    <property type="entry name" value="Nucleotidyltransferase"/>
    <property type="match status" value="1"/>
</dbReference>
<evidence type="ECO:0000259" key="8">
    <source>
        <dbReference type="PROSITE" id="PS51671"/>
    </source>
</evidence>
<evidence type="ECO:0000256" key="6">
    <source>
        <dbReference type="ARBA" id="ARBA00023268"/>
    </source>
</evidence>
<organism evidence="10 11">
    <name type="scientific">Stieleria bergensis</name>
    <dbReference type="NCBI Taxonomy" id="2528025"/>
    <lineage>
        <taxon>Bacteria</taxon>
        <taxon>Pseudomonadati</taxon>
        <taxon>Planctomycetota</taxon>
        <taxon>Planctomycetia</taxon>
        <taxon>Pirellulales</taxon>
        <taxon>Pirellulaceae</taxon>
        <taxon>Stieleria</taxon>
    </lineage>
</organism>